<comment type="caution">
    <text evidence="1">The sequence shown here is derived from an EMBL/GenBank/DDBJ whole genome shotgun (WGS) entry which is preliminary data.</text>
</comment>
<dbReference type="Proteomes" id="UP000177169">
    <property type="component" value="Unassembled WGS sequence"/>
</dbReference>
<evidence type="ECO:0000313" key="1">
    <source>
        <dbReference type="EMBL" id="OGM31787.1"/>
    </source>
</evidence>
<gene>
    <name evidence="1" type="ORF">A3D01_05450</name>
</gene>
<sequence length="301" mass="33710">MEEMSERSPEIRSETLELIRNPEQVFDSDLGKARREAERVEGDILRMEGLHKSSRGVEIHIETPTSKTETTTDYPPIRVVWANPNEESGTMLELVPIPAGTGGEGAILGYKGYYGNAKRTEKSFTFKNGQKVGLEALFKAPPSTNFVVHPTVGRWAVGEDIFTPIGSTDLYMGLGMLLIGEEWMYIGFHEAGHLPDRAGENKAWTRGKVNHASYYHGKRELTRQMSRGKSQGLFGVLKKPDRWENTNTVGKIERLGITSHAMGGNAKLPEQWAGMAEESLDDLRRVIINAQFAYDNFFSKF</sequence>
<name>A0A1F7YWZ1_9BACT</name>
<reference evidence="1 2" key="1">
    <citation type="journal article" date="2016" name="Nat. Commun.">
        <title>Thousands of microbial genomes shed light on interconnected biogeochemical processes in an aquifer system.</title>
        <authorList>
            <person name="Anantharaman K."/>
            <person name="Brown C.T."/>
            <person name="Hug L.A."/>
            <person name="Sharon I."/>
            <person name="Castelle C.J."/>
            <person name="Probst A.J."/>
            <person name="Thomas B.C."/>
            <person name="Singh A."/>
            <person name="Wilkins M.J."/>
            <person name="Karaoz U."/>
            <person name="Brodie E.L."/>
            <person name="Williams K.H."/>
            <person name="Hubbard S.S."/>
            <person name="Banfield J.F."/>
        </authorList>
    </citation>
    <scope>NUCLEOTIDE SEQUENCE [LARGE SCALE GENOMIC DNA]</scope>
</reference>
<dbReference type="EMBL" id="MGGR01000039">
    <property type="protein sequence ID" value="OGM31787.1"/>
    <property type="molecule type" value="Genomic_DNA"/>
</dbReference>
<proteinExistence type="predicted"/>
<accession>A0A1F7YWZ1</accession>
<dbReference type="STRING" id="1802505.A3D01_05450"/>
<protein>
    <submittedName>
        <fullName evidence="1">Uncharacterized protein</fullName>
    </submittedName>
</protein>
<organism evidence="1 2">
    <name type="scientific">Candidatus Woesebacteria bacterium RIFCSPHIGHO2_02_FULL_39_13</name>
    <dbReference type="NCBI Taxonomy" id="1802505"/>
    <lineage>
        <taxon>Bacteria</taxon>
        <taxon>Candidatus Woeseibacteriota</taxon>
    </lineage>
</organism>
<dbReference type="AlphaFoldDB" id="A0A1F7YWZ1"/>
<evidence type="ECO:0000313" key="2">
    <source>
        <dbReference type="Proteomes" id="UP000177169"/>
    </source>
</evidence>